<gene>
    <name evidence="2" type="ORF">D7316_00612</name>
</gene>
<feature type="compositionally biased region" description="Gly residues" evidence="1">
    <location>
        <begin position="15"/>
        <end position="27"/>
    </location>
</feature>
<feature type="compositionally biased region" description="Basic and acidic residues" evidence="1">
    <location>
        <begin position="436"/>
        <end position="446"/>
    </location>
</feature>
<feature type="compositionally biased region" description="Gly residues" evidence="1">
    <location>
        <begin position="191"/>
        <end position="211"/>
    </location>
</feature>
<organism evidence="2 3">
    <name type="scientific">Gordonia insulae</name>
    <dbReference type="NCBI Taxonomy" id="2420509"/>
    <lineage>
        <taxon>Bacteria</taxon>
        <taxon>Bacillati</taxon>
        <taxon>Actinomycetota</taxon>
        <taxon>Actinomycetes</taxon>
        <taxon>Mycobacteriales</taxon>
        <taxon>Gordoniaceae</taxon>
        <taxon>Gordonia</taxon>
    </lineage>
</organism>
<feature type="compositionally biased region" description="Gly residues" evidence="1">
    <location>
        <begin position="312"/>
        <end position="322"/>
    </location>
</feature>
<protein>
    <recommendedName>
        <fullName evidence="4">PPE family domain-containing protein</fullName>
    </recommendedName>
</protein>
<evidence type="ECO:0008006" key="4">
    <source>
        <dbReference type="Google" id="ProtNLM"/>
    </source>
</evidence>
<feature type="compositionally biased region" description="Polar residues" evidence="1">
    <location>
        <begin position="231"/>
        <end position="248"/>
    </location>
</feature>
<feature type="compositionally biased region" description="Low complexity" evidence="1">
    <location>
        <begin position="166"/>
        <end position="178"/>
    </location>
</feature>
<dbReference type="AlphaFoldDB" id="A0A3G8JHP1"/>
<reference evidence="2 3" key="1">
    <citation type="submission" date="2018-11" db="EMBL/GenBank/DDBJ databases">
        <title>Gordonia insulae sp. nov., isolated from an island soil.</title>
        <authorList>
            <person name="Kim Y.S."/>
            <person name="Kim S.B."/>
        </authorList>
    </citation>
    <scope>NUCLEOTIDE SEQUENCE [LARGE SCALE GENOMIC DNA]</scope>
    <source>
        <strain evidence="2 3">MMS17-SY073</strain>
    </source>
</reference>
<proteinExistence type="predicted"/>
<dbReference type="KEGG" id="gom:D7316_00612"/>
<dbReference type="OrthoDB" id="4760857at2"/>
<feature type="region of interest" description="Disordered" evidence="1">
    <location>
        <begin position="1"/>
        <end position="27"/>
    </location>
</feature>
<feature type="region of interest" description="Disordered" evidence="1">
    <location>
        <begin position="166"/>
        <end position="387"/>
    </location>
</feature>
<dbReference type="EMBL" id="CP033972">
    <property type="protein sequence ID" value="AZG44032.1"/>
    <property type="molecule type" value="Genomic_DNA"/>
</dbReference>
<feature type="compositionally biased region" description="Polar residues" evidence="1">
    <location>
        <begin position="279"/>
        <end position="288"/>
    </location>
</feature>
<name>A0A3G8JHP1_9ACTN</name>
<feature type="compositionally biased region" description="Basic and acidic residues" evidence="1">
    <location>
        <begin position="377"/>
        <end position="387"/>
    </location>
</feature>
<dbReference type="RefSeq" id="WP_124706975.1">
    <property type="nucleotide sequence ID" value="NZ_CP033972.1"/>
</dbReference>
<evidence type="ECO:0000313" key="3">
    <source>
        <dbReference type="Proteomes" id="UP000271469"/>
    </source>
</evidence>
<keyword evidence="3" id="KW-1185">Reference proteome</keyword>
<evidence type="ECO:0000313" key="2">
    <source>
        <dbReference type="EMBL" id="AZG44032.1"/>
    </source>
</evidence>
<sequence length="446" mass="42751">MADDGAQYSWEGADEGGGPASRGVSGGGSTNWMLAIQQMLERIKSMEPETALADAEALQQAIKAAVDASERLARAFDGDGLEGEAATSSSTRASDLAAQIASNANAVSGGAVALGSASGVMSAARLNAPFLQQMQKEMEDKPEDAADIMTRAASLMTASYNAPMSAAASQAPSPGMSADSATSAVLSSGGSVSGGGGGGNSGGGGSRGSAGGSTDLGDYGTTGVKDPNATPAASTSGDQSPPSGTTAGSDKPLSLGDNPSGGGTGGDDPDTLTRGGLGSPNSVDGSTNPAAMMMGPGGVGAGAGAKAVGGAASPGGIGGTNGANGANAASTLSRRLSGAIPTAATSNPVSTTPVGTGSGRVGGTGPMGGTPHGGRARGSDKGEHKAAHYLHTKENGAEIVGSLPLVGPPVIGDWAPPQPLPEPAKPSDTEGADPTVADRPDKDLTL</sequence>
<feature type="region of interest" description="Disordered" evidence="1">
    <location>
        <begin position="409"/>
        <end position="446"/>
    </location>
</feature>
<feature type="compositionally biased region" description="Gly residues" evidence="1">
    <location>
        <begin position="356"/>
        <end position="372"/>
    </location>
</feature>
<accession>A0A3G8JHP1</accession>
<evidence type="ECO:0000256" key="1">
    <source>
        <dbReference type="SAM" id="MobiDB-lite"/>
    </source>
</evidence>
<dbReference type="Proteomes" id="UP000271469">
    <property type="component" value="Chromosome"/>
</dbReference>